<organism evidence="1 2">
    <name type="scientific">Spiroplasma kunkelii CR2-3x</name>
    <dbReference type="NCBI Taxonomy" id="273035"/>
    <lineage>
        <taxon>Bacteria</taxon>
        <taxon>Bacillati</taxon>
        <taxon>Mycoplasmatota</taxon>
        <taxon>Mollicutes</taxon>
        <taxon>Entomoplasmatales</taxon>
        <taxon>Spiroplasmataceae</taxon>
        <taxon>Spiroplasma</taxon>
    </lineage>
</organism>
<dbReference type="AlphaFoldDB" id="A0A0K2JFI8"/>
<dbReference type="Gene3D" id="3.40.50.1110">
    <property type="entry name" value="SGNH hydrolase"/>
    <property type="match status" value="1"/>
</dbReference>
<gene>
    <name evidence="1" type="ORF">SKUN_00437</name>
</gene>
<evidence type="ECO:0000313" key="1">
    <source>
        <dbReference type="EMBL" id="ALA97340.1"/>
    </source>
</evidence>
<dbReference type="SUPFAM" id="SSF52266">
    <property type="entry name" value="SGNH hydrolase"/>
    <property type="match status" value="1"/>
</dbReference>
<keyword evidence="2" id="KW-1185">Reference proteome</keyword>
<proteinExistence type="predicted"/>
<evidence type="ECO:0000313" key="2">
    <source>
        <dbReference type="Proteomes" id="UP000062963"/>
    </source>
</evidence>
<accession>A0A0K2JFI8</accession>
<dbReference type="PATRIC" id="fig|273035.7.peg.513"/>
<name>A0A0K2JFI8_SPIKU</name>
<sequence>MDNLSVLYKKTHPIDLFMIFLGTNDYFGYDAYAKLKEISDYPIETKIVDSLGELINKMKVLHKDNKEEVNYHVLVVCPPKVLTLHDGELLTSLPEAYKKYCAKLNIPVVNLQLSANPHPEDQN</sequence>
<protein>
    <submittedName>
        <fullName evidence="1">Putative arylesterase</fullName>
    </submittedName>
</protein>
<dbReference type="RefSeq" id="WP_235511282.1">
    <property type="nucleotide sequence ID" value="NZ_CP010899.1"/>
</dbReference>
<dbReference type="KEGG" id="skn:SKUN_00437"/>
<reference evidence="1 2" key="1">
    <citation type="journal article" date="2015" name="Genome Announc.">
        <title>Complete Genome Sequence of Spiroplasma kunkelii Strain CR2-3x, Causal Agent of Corn Stunt Disease in Zea mays L.</title>
        <authorList>
            <person name="Davis R.E."/>
            <person name="Shao J."/>
            <person name="Dally E.L."/>
            <person name="Zhao Y."/>
            <person name="Gasparich G.E."/>
            <person name="Gaynor B.J."/>
            <person name="Athey J.C."/>
            <person name="Harrison N.A."/>
            <person name="Donofrio N."/>
        </authorList>
    </citation>
    <scope>NUCLEOTIDE SEQUENCE [LARGE SCALE GENOMIC DNA]</scope>
    <source>
        <strain evidence="1 2">CR2-3x</strain>
    </source>
</reference>
<dbReference type="InterPro" id="IPR036514">
    <property type="entry name" value="SGNH_hydro_sf"/>
</dbReference>
<dbReference type="EMBL" id="CP010899">
    <property type="protein sequence ID" value="ALA97340.1"/>
    <property type="molecule type" value="Genomic_DNA"/>
</dbReference>
<dbReference type="STRING" id="273035.SKUN_00437"/>
<dbReference type="Proteomes" id="UP000062963">
    <property type="component" value="Chromosome"/>
</dbReference>